<feature type="region of interest" description="Disordered" evidence="1">
    <location>
        <begin position="1"/>
        <end position="36"/>
    </location>
</feature>
<protein>
    <submittedName>
        <fullName evidence="2">Uncharacterized protein</fullName>
    </submittedName>
</protein>
<gene>
    <name evidence="2" type="ORF">SI7747_08010708</name>
</gene>
<proteinExistence type="predicted"/>
<feature type="compositionally biased region" description="Polar residues" evidence="1">
    <location>
        <begin position="1"/>
        <end position="17"/>
    </location>
</feature>
<evidence type="ECO:0000313" key="3">
    <source>
        <dbReference type="Proteomes" id="UP001189122"/>
    </source>
</evidence>
<evidence type="ECO:0000256" key="1">
    <source>
        <dbReference type="SAM" id="MobiDB-lite"/>
    </source>
</evidence>
<dbReference type="EMBL" id="CACRZD030000008">
    <property type="protein sequence ID" value="CAA6664319.1"/>
    <property type="molecule type" value="Genomic_DNA"/>
</dbReference>
<accession>A0A7I8J2N5</accession>
<evidence type="ECO:0000313" key="2">
    <source>
        <dbReference type="EMBL" id="CAA2624902.1"/>
    </source>
</evidence>
<dbReference type="AlphaFoldDB" id="A0A7I8J2N5"/>
<dbReference type="Proteomes" id="UP001189122">
    <property type="component" value="Unassembled WGS sequence"/>
</dbReference>
<keyword evidence="3" id="KW-1185">Reference proteome</keyword>
<reference evidence="2 3" key="1">
    <citation type="submission" date="2019-12" db="EMBL/GenBank/DDBJ databases">
        <authorList>
            <person name="Scholz U."/>
            <person name="Mascher M."/>
            <person name="Fiebig A."/>
        </authorList>
    </citation>
    <scope>NUCLEOTIDE SEQUENCE</scope>
</reference>
<name>A0A7I8J2N5_SPIIN</name>
<organism evidence="2">
    <name type="scientific">Spirodela intermedia</name>
    <name type="common">Intermediate duckweed</name>
    <dbReference type="NCBI Taxonomy" id="51605"/>
    <lineage>
        <taxon>Eukaryota</taxon>
        <taxon>Viridiplantae</taxon>
        <taxon>Streptophyta</taxon>
        <taxon>Embryophyta</taxon>
        <taxon>Tracheophyta</taxon>
        <taxon>Spermatophyta</taxon>
        <taxon>Magnoliopsida</taxon>
        <taxon>Liliopsida</taxon>
        <taxon>Araceae</taxon>
        <taxon>Lemnoideae</taxon>
        <taxon>Spirodela</taxon>
    </lineage>
</organism>
<sequence length="36" mass="4280">MRKNGGRNQNNRTSARNKIQHPPFYRLTSLWRNLPG</sequence>
<dbReference type="EMBL" id="LR743595">
    <property type="protein sequence ID" value="CAA2624902.1"/>
    <property type="molecule type" value="Genomic_DNA"/>
</dbReference>